<dbReference type="RefSeq" id="XP_066086000.1">
    <property type="nucleotide sequence ID" value="XM_066229903.1"/>
</dbReference>
<feature type="region of interest" description="Disordered" evidence="1">
    <location>
        <begin position="1"/>
        <end position="167"/>
    </location>
</feature>
<dbReference type="AlphaFoldDB" id="A0AAX4KRU3"/>
<feature type="compositionally biased region" description="Basic and acidic residues" evidence="1">
    <location>
        <begin position="7"/>
        <end position="19"/>
    </location>
</feature>
<sequence length="212" mass="22209">MLGTHTEASRRLDDIERGYDTLQDSGSAVNSSHVNQPNSSEVDDRPSSETEAPSSTPEPEATKLAMDDVAETAATSSCGEDTPDSETGFDFGNVPPIDPRSQGGIQAPDRTGAEDHPSLMPHSSRRRGHYYGSTIGPGATVYVGGSGSGVDPNASNRHTSNINAEPGANILPASDLGGRDILMEAVRARFGQSTRPSEADSSDEPPESRGEN</sequence>
<feature type="compositionally biased region" description="Polar residues" evidence="1">
    <location>
        <begin position="22"/>
        <end position="40"/>
    </location>
</feature>
<feature type="compositionally biased region" description="Polar residues" evidence="1">
    <location>
        <begin position="153"/>
        <end position="163"/>
    </location>
</feature>
<protein>
    <submittedName>
        <fullName evidence="2">Uncharacterized protein</fullName>
    </submittedName>
</protein>
<evidence type="ECO:0000313" key="3">
    <source>
        <dbReference type="Proteomes" id="UP001358614"/>
    </source>
</evidence>
<dbReference type="KEGG" id="ker:91104944"/>
<dbReference type="EMBL" id="CP144089">
    <property type="protein sequence ID" value="WWD08033.1"/>
    <property type="molecule type" value="Genomic_DNA"/>
</dbReference>
<feature type="region of interest" description="Disordered" evidence="1">
    <location>
        <begin position="188"/>
        <end position="212"/>
    </location>
</feature>
<dbReference type="GeneID" id="91104944"/>
<gene>
    <name evidence="2" type="ORF">V865_006143</name>
</gene>
<evidence type="ECO:0000313" key="2">
    <source>
        <dbReference type="EMBL" id="WWD08033.1"/>
    </source>
</evidence>
<reference evidence="2 3" key="1">
    <citation type="submission" date="2024-01" db="EMBL/GenBank/DDBJ databases">
        <title>Comparative genomics of Cryptococcus and Kwoniella reveals pathogenesis evolution and contrasting modes of karyotype evolution via chromosome fusion or intercentromeric recombination.</title>
        <authorList>
            <person name="Coelho M.A."/>
            <person name="David-Palma M."/>
            <person name="Shea T."/>
            <person name="Bowers K."/>
            <person name="McGinley-Smith S."/>
            <person name="Mohammad A.W."/>
            <person name="Gnirke A."/>
            <person name="Yurkov A.M."/>
            <person name="Nowrousian M."/>
            <person name="Sun S."/>
            <person name="Cuomo C.A."/>
            <person name="Heitman J."/>
        </authorList>
    </citation>
    <scope>NUCLEOTIDE SEQUENCE [LARGE SCALE GENOMIC DNA]</scope>
    <source>
        <strain evidence="2 3">PYCC6329</strain>
    </source>
</reference>
<dbReference type="Proteomes" id="UP001358614">
    <property type="component" value="Chromosome 1"/>
</dbReference>
<organism evidence="2 3">
    <name type="scientific">Kwoniella europaea PYCC6329</name>
    <dbReference type="NCBI Taxonomy" id="1423913"/>
    <lineage>
        <taxon>Eukaryota</taxon>
        <taxon>Fungi</taxon>
        <taxon>Dikarya</taxon>
        <taxon>Basidiomycota</taxon>
        <taxon>Agaricomycotina</taxon>
        <taxon>Tremellomycetes</taxon>
        <taxon>Tremellales</taxon>
        <taxon>Cryptococcaceae</taxon>
        <taxon>Kwoniella</taxon>
    </lineage>
</organism>
<proteinExistence type="predicted"/>
<evidence type="ECO:0000256" key="1">
    <source>
        <dbReference type="SAM" id="MobiDB-lite"/>
    </source>
</evidence>
<name>A0AAX4KRU3_9TREE</name>
<feature type="compositionally biased region" description="Low complexity" evidence="1">
    <location>
        <begin position="49"/>
        <end position="59"/>
    </location>
</feature>
<accession>A0AAX4KRU3</accession>
<keyword evidence="3" id="KW-1185">Reference proteome</keyword>